<feature type="compositionally biased region" description="Polar residues" evidence="1">
    <location>
        <begin position="224"/>
        <end position="238"/>
    </location>
</feature>
<evidence type="ECO:0000313" key="4">
    <source>
        <dbReference type="Proteomes" id="UP001159363"/>
    </source>
</evidence>
<protein>
    <submittedName>
        <fullName evidence="3">Uncharacterized protein</fullName>
    </submittedName>
</protein>
<dbReference type="Proteomes" id="UP001159363">
    <property type="component" value="Chromosome 5"/>
</dbReference>
<gene>
    <name evidence="3" type="ORF">PR048_017405</name>
</gene>
<feature type="transmembrane region" description="Helical" evidence="2">
    <location>
        <begin position="254"/>
        <end position="274"/>
    </location>
</feature>
<keyword evidence="4" id="KW-1185">Reference proteome</keyword>
<accession>A0ABQ9H9E7</accession>
<reference evidence="3 4" key="1">
    <citation type="submission" date="2023-02" db="EMBL/GenBank/DDBJ databases">
        <title>LHISI_Scaffold_Assembly.</title>
        <authorList>
            <person name="Stuart O.P."/>
            <person name="Cleave R."/>
            <person name="Magrath M.J.L."/>
            <person name="Mikheyev A.S."/>
        </authorList>
    </citation>
    <scope>NUCLEOTIDE SEQUENCE [LARGE SCALE GENOMIC DNA]</scope>
    <source>
        <strain evidence="3">Daus_M_001</strain>
        <tissue evidence="3">Leg muscle</tissue>
    </source>
</reference>
<proteinExistence type="predicted"/>
<feature type="compositionally biased region" description="Polar residues" evidence="1">
    <location>
        <begin position="318"/>
        <end position="328"/>
    </location>
</feature>
<keyword evidence="2" id="KW-0812">Transmembrane</keyword>
<evidence type="ECO:0000256" key="1">
    <source>
        <dbReference type="SAM" id="MobiDB-lite"/>
    </source>
</evidence>
<feature type="region of interest" description="Disordered" evidence="1">
    <location>
        <begin position="308"/>
        <end position="333"/>
    </location>
</feature>
<feature type="region of interest" description="Disordered" evidence="1">
    <location>
        <begin position="206"/>
        <end position="239"/>
    </location>
</feature>
<keyword evidence="2" id="KW-1133">Transmembrane helix</keyword>
<keyword evidence="2" id="KW-0472">Membrane</keyword>
<dbReference type="EMBL" id="JARBHB010000006">
    <property type="protein sequence ID" value="KAJ8880932.1"/>
    <property type="molecule type" value="Genomic_DNA"/>
</dbReference>
<evidence type="ECO:0000313" key="3">
    <source>
        <dbReference type="EMBL" id="KAJ8880932.1"/>
    </source>
</evidence>
<evidence type="ECO:0000256" key="2">
    <source>
        <dbReference type="SAM" id="Phobius"/>
    </source>
</evidence>
<comment type="caution">
    <text evidence="3">The sequence shown here is derived from an EMBL/GenBank/DDBJ whole genome shotgun (WGS) entry which is preliminary data.</text>
</comment>
<name>A0ABQ9H9E7_9NEOP</name>
<sequence>MKRVNKTPDSDEHGRELAAFPRVEVSPFWLKIGTSSLYTSGSSPPTKAIRAQYPVGSLRIFACGNRAGRCRWLVDFFRGSPVSPALSFRRCSTFTSITLIGSQDLDVKRRPNSFTSPKPMRVIQMSMEQSRNERVGKREIPEKTRRPTASYGTIPTCESPELPGRGLNQDCLEAKWSKASTMLATQGEALRSRLTQDTILRSAKIKWHHPQQSTPEPAWRLGESDTSTSSREQLNEGQVETRWRGRTKISQNRFPSGIVFLLLKIFFTIFPTVVAENVEEQRLLRNRCTPYKASRGLLLRCARYKRRATKEGRREGPMSTTQAKSSLQPARGGTMSANLMRKIRKSKIARILPPDGGTDGLQTDTGETGGACDKSRLRRQPRVTRLITDDNRNHRARPPAKKKPSTSQRLVTWTPKRRTDIGHCKAEPGAFPTPASFRGGYKNRCVRSSLTDLQGETASGIKIKVGTVHIR</sequence>
<organism evidence="3 4">
    <name type="scientific">Dryococelus australis</name>
    <dbReference type="NCBI Taxonomy" id="614101"/>
    <lineage>
        <taxon>Eukaryota</taxon>
        <taxon>Metazoa</taxon>
        <taxon>Ecdysozoa</taxon>
        <taxon>Arthropoda</taxon>
        <taxon>Hexapoda</taxon>
        <taxon>Insecta</taxon>
        <taxon>Pterygota</taxon>
        <taxon>Neoptera</taxon>
        <taxon>Polyneoptera</taxon>
        <taxon>Phasmatodea</taxon>
        <taxon>Verophasmatodea</taxon>
        <taxon>Anareolatae</taxon>
        <taxon>Phasmatidae</taxon>
        <taxon>Eurycanthinae</taxon>
        <taxon>Dryococelus</taxon>
    </lineage>
</organism>
<feature type="region of interest" description="Disordered" evidence="1">
    <location>
        <begin position="351"/>
        <end position="378"/>
    </location>
</feature>